<keyword evidence="1" id="KW-0812">Transmembrane</keyword>
<feature type="transmembrane region" description="Helical" evidence="1">
    <location>
        <begin position="179"/>
        <end position="201"/>
    </location>
</feature>
<evidence type="ECO:0000259" key="2">
    <source>
        <dbReference type="Pfam" id="PF12146"/>
    </source>
</evidence>
<keyword evidence="1" id="KW-1133">Transmembrane helix</keyword>
<dbReference type="SUPFAM" id="SSF53474">
    <property type="entry name" value="alpha/beta-Hydrolases"/>
    <property type="match status" value="1"/>
</dbReference>
<sequence>MIVRLYKLIGICAIAVQQTRFDMITHHSEKFPMKNPSDISWKYLSVPAQHGKAKSGRGSRQLAYTDWGNPENHHVVVCVHGLTRNCRDFDFLAEALEQDFRVICIDLAGRGRSDWLENAEDYNSAMTYLSDMECVLKHIYRQSHHDCLHFYWVGVSMGGLVGMLLAARQRLSTIYRLRALVMSDIGPFVSSAILSVFAMTIGQDLRFQSLSELETHMRNTALPYNALTDMQWHHMALYSAREYEDGTIGYRYDPVISSGFRPSNLRDLNLWPYWNRLDLPILVLRGEKSEVLTPETVSEMQLHQPNVKFVELSGIGHAPMLMDTEQINLVRNFLLQFRNQV</sequence>
<proteinExistence type="predicted"/>
<dbReference type="PANTHER" id="PTHR43798:SF33">
    <property type="entry name" value="HYDROLASE, PUTATIVE (AFU_ORTHOLOGUE AFUA_2G14860)-RELATED"/>
    <property type="match status" value="1"/>
</dbReference>
<evidence type="ECO:0000313" key="4">
    <source>
        <dbReference type="Proteomes" id="UP000247780"/>
    </source>
</evidence>
<accession>A0ABX5MAC8</accession>
<protein>
    <submittedName>
        <fullName evidence="3">Pimeloyl-ACP methyl ester carboxylesterase</fullName>
    </submittedName>
</protein>
<keyword evidence="4" id="KW-1185">Reference proteome</keyword>
<organism evidence="3 4">
    <name type="scientific">Nitrosomonas eutropha</name>
    <dbReference type="NCBI Taxonomy" id="916"/>
    <lineage>
        <taxon>Bacteria</taxon>
        <taxon>Pseudomonadati</taxon>
        <taxon>Pseudomonadota</taxon>
        <taxon>Betaproteobacteria</taxon>
        <taxon>Nitrosomonadales</taxon>
        <taxon>Nitrosomonadaceae</taxon>
        <taxon>Nitrosomonas</taxon>
    </lineage>
</organism>
<dbReference type="EMBL" id="QICQ01000010">
    <property type="protein sequence ID" value="PXV81672.1"/>
    <property type="molecule type" value="Genomic_DNA"/>
</dbReference>
<gene>
    <name evidence="3" type="ORF">C8R14_11013</name>
</gene>
<dbReference type="InterPro" id="IPR029058">
    <property type="entry name" value="AB_hydrolase_fold"/>
</dbReference>
<dbReference type="Proteomes" id="UP000247780">
    <property type="component" value="Unassembled WGS sequence"/>
</dbReference>
<reference evidence="3 4" key="1">
    <citation type="submission" date="2018-04" db="EMBL/GenBank/DDBJ databases">
        <title>Active sludge and wastewater microbial communities from Klosterneuburg, Austria.</title>
        <authorList>
            <person name="Wagner M."/>
        </authorList>
    </citation>
    <scope>NUCLEOTIDE SEQUENCE [LARGE SCALE GENOMIC DNA]</scope>
    <source>
        <strain evidence="3 4">Nm 57</strain>
    </source>
</reference>
<evidence type="ECO:0000256" key="1">
    <source>
        <dbReference type="SAM" id="Phobius"/>
    </source>
</evidence>
<evidence type="ECO:0000313" key="3">
    <source>
        <dbReference type="EMBL" id="PXV81672.1"/>
    </source>
</evidence>
<feature type="transmembrane region" description="Helical" evidence="1">
    <location>
        <begin position="149"/>
        <end position="167"/>
    </location>
</feature>
<comment type="caution">
    <text evidence="3">The sequence shown here is derived from an EMBL/GenBank/DDBJ whole genome shotgun (WGS) entry which is preliminary data.</text>
</comment>
<keyword evidence="1" id="KW-0472">Membrane</keyword>
<dbReference type="InterPro" id="IPR000073">
    <property type="entry name" value="AB_hydrolase_1"/>
</dbReference>
<dbReference type="InterPro" id="IPR050266">
    <property type="entry name" value="AB_hydrolase_sf"/>
</dbReference>
<dbReference type="PANTHER" id="PTHR43798">
    <property type="entry name" value="MONOACYLGLYCEROL LIPASE"/>
    <property type="match status" value="1"/>
</dbReference>
<dbReference type="Pfam" id="PF12146">
    <property type="entry name" value="Hydrolase_4"/>
    <property type="match status" value="1"/>
</dbReference>
<feature type="domain" description="Serine aminopeptidase S33" evidence="2">
    <location>
        <begin position="71"/>
        <end position="317"/>
    </location>
</feature>
<dbReference type="PRINTS" id="PR00111">
    <property type="entry name" value="ABHYDROLASE"/>
</dbReference>
<name>A0ABX5MAC8_9PROT</name>
<dbReference type="InterPro" id="IPR022742">
    <property type="entry name" value="Hydrolase_4"/>
</dbReference>
<dbReference type="Gene3D" id="3.40.50.1820">
    <property type="entry name" value="alpha/beta hydrolase"/>
    <property type="match status" value="1"/>
</dbReference>